<feature type="compositionally biased region" description="Low complexity" evidence="14">
    <location>
        <begin position="92"/>
        <end position="112"/>
    </location>
</feature>
<feature type="compositionally biased region" description="Low complexity" evidence="14">
    <location>
        <begin position="129"/>
        <end position="138"/>
    </location>
</feature>
<feature type="compositionally biased region" description="Low complexity" evidence="14">
    <location>
        <begin position="309"/>
        <end position="323"/>
    </location>
</feature>
<feature type="region of interest" description="Disordered" evidence="14">
    <location>
        <begin position="309"/>
        <end position="365"/>
    </location>
</feature>
<evidence type="ECO:0000256" key="9">
    <source>
        <dbReference type="ARBA" id="ARBA00022859"/>
    </source>
</evidence>
<keyword evidence="8" id="KW-0720">Serine protease</keyword>
<evidence type="ECO:0000256" key="6">
    <source>
        <dbReference type="ARBA" id="ARBA00022757"/>
    </source>
</evidence>
<evidence type="ECO:0000256" key="8">
    <source>
        <dbReference type="ARBA" id="ARBA00022825"/>
    </source>
</evidence>
<evidence type="ECO:0000256" key="1">
    <source>
        <dbReference type="ARBA" id="ARBA00004613"/>
    </source>
</evidence>
<dbReference type="GO" id="GO:0007586">
    <property type="term" value="P:digestion"/>
    <property type="evidence" value="ECO:0007669"/>
    <property type="project" value="UniProtKB-KW"/>
</dbReference>
<evidence type="ECO:0000259" key="16">
    <source>
        <dbReference type="PROSITE" id="PS50240"/>
    </source>
</evidence>
<dbReference type="InterPro" id="IPR043504">
    <property type="entry name" value="Peptidase_S1_PA_chymotrypsin"/>
</dbReference>
<dbReference type="FunFam" id="2.40.10.10:FF:000047">
    <property type="entry name" value="Trypsin eta"/>
    <property type="match status" value="1"/>
</dbReference>
<dbReference type="EMBL" id="AJVK01012091">
    <property type="status" value="NOT_ANNOTATED_CDS"/>
    <property type="molecule type" value="Genomic_DNA"/>
</dbReference>
<evidence type="ECO:0000256" key="4">
    <source>
        <dbReference type="ARBA" id="ARBA00022670"/>
    </source>
</evidence>
<keyword evidence="2" id="KW-0964">Secreted</keyword>
<dbReference type="PROSITE" id="PS00135">
    <property type="entry name" value="TRYPSIN_SER"/>
    <property type="match status" value="2"/>
</dbReference>
<evidence type="ECO:0000256" key="11">
    <source>
        <dbReference type="ARBA" id="ARBA00023157"/>
    </source>
</evidence>
<evidence type="ECO:0000313" key="17">
    <source>
        <dbReference type="EnsemblMetazoa" id="PPAI003132-PA"/>
    </source>
</evidence>
<evidence type="ECO:0000256" key="15">
    <source>
        <dbReference type="SAM" id="SignalP"/>
    </source>
</evidence>
<comment type="similarity">
    <text evidence="13">Belongs to the peptidase S1 family. CLIP subfamily.</text>
</comment>
<dbReference type="AlphaFoldDB" id="A0A1B0D6M3"/>
<feature type="compositionally biased region" description="Polar residues" evidence="14">
    <location>
        <begin position="406"/>
        <end position="427"/>
    </location>
</feature>
<evidence type="ECO:0000256" key="2">
    <source>
        <dbReference type="ARBA" id="ARBA00022525"/>
    </source>
</evidence>
<protein>
    <recommendedName>
        <fullName evidence="16">Peptidase S1 domain-containing protein</fullName>
    </recommendedName>
</protein>
<feature type="compositionally biased region" description="Pro residues" evidence="14">
    <location>
        <begin position="139"/>
        <end position="163"/>
    </location>
</feature>
<dbReference type="PROSITE" id="PS50240">
    <property type="entry name" value="TRYPSIN_DOM"/>
    <property type="match status" value="2"/>
</dbReference>
<dbReference type="Proteomes" id="UP000092462">
    <property type="component" value="Unassembled WGS sequence"/>
</dbReference>
<feature type="domain" description="Peptidase S1" evidence="16">
    <location>
        <begin position="930"/>
        <end position="1176"/>
    </location>
</feature>
<evidence type="ECO:0000256" key="5">
    <source>
        <dbReference type="ARBA" id="ARBA00022729"/>
    </source>
</evidence>
<dbReference type="GO" id="GO:0016485">
    <property type="term" value="P:protein processing"/>
    <property type="evidence" value="ECO:0007669"/>
    <property type="project" value="UniProtKB-ARBA"/>
</dbReference>
<dbReference type="Pfam" id="PF00089">
    <property type="entry name" value="Trypsin"/>
    <property type="match status" value="2"/>
</dbReference>
<dbReference type="SMART" id="SM00020">
    <property type="entry name" value="Tryp_SPc"/>
    <property type="match status" value="2"/>
</dbReference>
<dbReference type="EMBL" id="AJVK01012090">
    <property type="status" value="NOT_ANNOTATED_CDS"/>
    <property type="molecule type" value="Genomic_DNA"/>
</dbReference>
<feature type="region of interest" description="Disordered" evidence="14">
    <location>
        <begin position="387"/>
        <end position="427"/>
    </location>
</feature>
<feature type="signal peptide" evidence="15">
    <location>
        <begin position="1"/>
        <end position="19"/>
    </location>
</feature>
<dbReference type="FunFam" id="2.40.10.10:FF:000028">
    <property type="entry name" value="Serine protease easter"/>
    <property type="match status" value="1"/>
</dbReference>
<dbReference type="GO" id="GO:0004252">
    <property type="term" value="F:serine-type endopeptidase activity"/>
    <property type="evidence" value="ECO:0007669"/>
    <property type="project" value="InterPro"/>
</dbReference>
<proteinExistence type="inferred from homology"/>
<feature type="compositionally biased region" description="Polar residues" evidence="14">
    <location>
        <begin position="333"/>
        <end position="353"/>
    </location>
</feature>
<feature type="compositionally biased region" description="Low complexity" evidence="14">
    <location>
        <begin position="387"/>
        <end position="397"/>
    </location>
</feature>
<dbReference type="PANTHER" id="PTHR24252:SF7">
    <property type="entry name" value="HYALIN"/>
    <property type="match status" value="1"/>
</dbReference>
<evidence type="ECO:0000256" key="14">
    <source>
        <dbReference type="SAM" id="MobiDB-lite"/>
    </source>
</evidence>
<evidence type="ECO:0000256" key="10">
    <source>
        <dbReference type="ARBA" id="ARBA00023145"/>
    </source>
</evidence>
<evidence type="ECO:0000256" key="12">
    <source>
        <dbReference type="ARBA" id="ARBA00023180"/>
    </source>
</evidence>
<keyword evidence="3" id="KW-0399">Innate immunity</keyword>
<dbReference type="VEuPathDB" id="VectorBase:PPAI003132"/>
<dbReference type="PROSITE" id="PS00134">
    <property type="entry name" value="TRYPSIN_HIS"/>
    <property type="match status" value="2"/>
</dbReference>
<evidence type="ECO:0000313" key="18">
    <source>
        <dbReference type="Proteomes" id="UP000092462"/>
    </source>
</evidence>
<dbReference type="VEuPathDB" id="VectorBase:PPAPM1_002848"/>
<evidence type="ECO:0000256" key="13">
    <source>
        <dbReference type="ARBA" id="ARBA00024195"/>
    </source>
</evidence>
<dbReference type="InterPro" id="IPR018114">
    <property type="entry name" value="TRYPSIN_HIS"/>
</dbReference>
<keyword evidence="12" id="KW-0325">Glycoprotein</keyword>
<organism evidence="17 18">
    <name type="scientific">Phlebotomus papatasi</name>
    <name type="common">Sandfly</name>
    <dbReference type="NCBI Taxonomy" id="29031"/>
    <lineage>
        <taxon>Eukaryota</taxon>
        <taxon>Metazoa</taxon>
        <taxon>Ecdysozoa</taxon>
        <taxon>Arthropoda</taxon>
        <taxon>Hexapoda</taxon>
        <taxon>Insecta</taxon>
        <taxon>Pterygota</taxon>
        <taxon>Neoptera</taxon>
        <taxon>Endopterygota</taxon>
        <taxon>Diptera</taxon>
        <taxon>Nematocera</taxon>
        <taxon>Psychodoidea</taxon>
        <taxon>Psychodidae</taxon>
        <taxon>Phlebotomus</taxon>
        <taxon>Phlebotomus</taxon>
    </lineage>
</organism>
<dbReference type="SUPFAM" id="SSF50494">
    <property type="entry name" value="Trypsin-like serine proteases"/>
    <property type="match status" value="2"/>
</dbReference>
<dbReference type="PANTHER" id="PTHR24252">
    <property type="entry name" value="ACROSIN-RELATED"/>
    <property type="match status" value="1"/>
</dbReference>
<accession>A0A1B0D6M3</accession>
<comment type="subcellular location">
    <subcellularLocation>
        <location evidence="1">Secreted</location>
    </subcellularLocation>
</comment>
<keyword evidence="7" id="KW-0378">Hydrolase</keyword>
<dbReference type="InterPro" id="IPR001254">
    <property type="entry name" value="Trypsin_dom"/>
</dbReference>
<keyword evidence="18" id="KW-1185">Reference proteome</keyword>
<dbReference type="GO" id="GO:0045087">
    <property type="term" value="P:innate immune response"/>
    <property type="evidence" value="ECO:0007669"/>
    <property type="project" value="UniProtKB-KW"/>
</dbReference>
<dbReference type="InterPro" id="IPR033116">
    <property type="entry name" value="TRYPSIN_SER"/>
</dbReference>
<name>A0A1B0D6M3_PHLPP</name>
<keyword evidence="4" id="KW-0645">Protease</keyword>
<feature type="chain" id="PRO_5043949307" description="Peptidase S1 domain-containing protein" evidence="15">
    <location>
        <begin position="20"/>
        <end position="1179"/>
    </location>
</feature>
<dbReference type="GO" id="GO:0005576">
    <property type="term" value="C:extracellular region"/>
    <property type="evidence" value="ECO:0007669"/>
    <property type="project" value="UniProtKB-SubCell"/>
</dbReference>
<feature type="region of interest" description="Disordered" evidence="14">
    <location>
        <begin position="89"/>
        <end position="172"/>
    </location>
</feature>
<evidence type="ECO:0000256" key="7">
    <source>
        <dbReference type="ARBA" id="ARBA00022801"/>
    </source>
</evidence>
<keyword evidence="9" id="KW-0391">Immunity</keyword>
<dbReference type="Gene3D" id="2.40.10.10">
    <property type="entry name" value="Trypsin-like serine proteases"/>
    <property type="match status" value="3"/>
</dbReference>
<dbReference type="EnsemblMetazoa" id="PPAI003132-RA">
    <property type="protein sequence ID" value="PPAI003132-PA"/>
    <property type="gene ID" value="PPAI003132"/>
</dbReference>
<keyword evidence="10" id="KW-0865">Zymogen</keyword>
<dbReference type="InterPro" id="IPR009003">
    <property type="entry name" value="Peptidase_S1_PA"/>
</dbReference>
<dbReference type="InterPro" id="IPR001314">
    <property type="entry name" value="Peptidase_S1A"/>
</dbReference>
<reference evidence="17" key="1">
    <citation type="submission" date="2022-08" db="UniProtKB">
        <authorList>
            <consortium name="EnsemblMetazoa"/>
        </authorList>
    </citation>
    <scope>IDENTIFICATION</scope>
    <source>
        <strain evidence="17">Israel</strain>
    </source>
</reference>
<keyword evidence="5 15" id="KW-0732">Signal</keyword>
<evidence type="ECO:0000256" key="3">
    <source>
        <dbReference type="ARBA" id="ARBA00022588"/>
    </source>
</evidence>
<keyword evidence="11" id="KW-1015">Disulfide bond</keyword>
<dbReference type="PRINTS" id="PR00722">
    <property type="entry name" value="CHYMOTRYPSIN"/>
</dbReference>
<feature type="domain" description="Peptidase S1" evidence="16">
    <location>
        <begin position="495"/>
        <end position="741"/>
    </location>
</feature>
<dbReference type="CDD" id="cd00190">
    <property type="entry name" value="Tryp_SPc"/>
    <property type="match status" value="2"/>
</dbReference>
<keyword evidence="6" id="KW-0222">Digestion</keyword>
<sequence>MYHVVAWLFFVQIYPNVCQDGIVFRDEMFEVGSMCLNPTGPGVCTFAENCGITLTEMFHRQPTICYFHLNRIPVICCPASRVIQRIDKTPPKKTTTSSYIPTTPSDIPSPSTEVPIIPSEAPITTSSKPTTVTDLTEPPELPPMPSKLPPIPPKLPQMPPNPDPTISSSDSSVFNEDPHLVSNIPSISNTDSNIPNDDSNILNNTPIILQNGTSLQFETPTILNTDYDLMDKDPDISTSFPTLSSNDPTVLNNATTPSTIGSILPSEIDDISSNDTLNSIGDPNLVSNDRPLNVPNLLFEDPVILSTASTAPNNDSNSSDNDPLMIGFPIPSLSETDSNLSGTMTNTLNNGSGVSDDPSALFNNDSNPSINGLPLLFEEPVILSNISSSSTSSTNQSDFPIRSSEDSATTSEILESPDSPISINTNSSTLQDDSPAFPTLIPVLTNVALESSSNTTETLASGSLRVSAIKCREYTQNYTSQTITESQMSNFNTDVIGGVSSSPGEFPHMAALGYEDADDADIVYFFCGGSLISERYILTAAHCFLRNSAEFARLGEYDITSAADNNNVADFDIANVITHPQYRSSSVYNDIALVLLDTDVILEQFIRPACLNYQEDTSSFELVATGWGHNTFGGEETPLLQKVKLAIFPTELCSIHYATEPTLRDGILDSQICAGSNSALRDPCHGDSGGPLSYHMKDSNTSNNNYYIVGITSYGKECGTKVPAIYTRVSSYLDWIEEIKTAEHKHKMFQKVIIFLWISTILSFPQDNIFFRDENFEIGSTCRTTSQKIGTCVLGEKCKDPFGGYSVSRKSSICFFQNKITPVVCCSNDLIIQDKDRTDTSGTLLEDTLPRPVFIKLNYTIPPFEISPLPEDKTTSSTISSISPVVVNIAAPQSDSSQLARISAIKCKEYSQNFTTDPYVEADLPIYIAVVGGIPANVGEFPHMAAIGLPDPDGNGTKFVCGGSLISERYILTAAHCFTRDPPTVIRLGELDLTNDDAGETPRDYGIEQIISHPNYKASSVYNDIALIRLNETVQFYKFVRPACLPQEDAGDDGLRLTAYGWGHTSFGGVESDYLQKVTLSTYLPKDCSEQYPVSRRLKDGLIKTQICAGDSTGLKDTCQGDSGGPLSMSINIPEIFSDIHYILGVTSFGQGCGSEIPAIYTRVFSYLDWIESIVWNAK</sequence>
<dbReference type="VEuPathDB" id="VectorBase:PPAPM1_008504"/>